<keyword evidence="2" id="KW-1185">Reference proteome</keyword>
<evidence type="ECO:0000313" key="1">
    <source>
        <dbReference type="EMBL" id="VVB15054.1"/>
    </source>
</evidence>
<dbReference type="EMBL" id="CABITT030000008">
    <property type="protein sequence ID" value="VVB15054.1"/>
    <property type="molecule type" value="Genomic_DNA"/>
</dbReference>
<reference evidence="1" key="1">
    <citation type="submission" date="2019-07" db="EMBL/GenBank/DDBJ databases">
        <authorList>
            <person name="Dittberner H."/>
        </authorList>
    </citation>
    <scope>NUCLEOTIDE SEQUENCE [LARGE SCALE GENOMIC DNA]</scope>
</reference>
<gene>
    <name evidence="1" type="ORF">ANE_LOCUS25498</name>
</gene>
<dbReference type="AlphaFoldDB" id="A0A565CNB3"/>
<protein>
    <submittedName>
        <fullName evidence="1">Uncharacterized protein</fullName>
    </submittedName>
</protein>
<organism evidence="1 2">
    <name type="scientific">Arabis nemorensis</name>
    <dbReference type="NCBI Taxonomy" id="586526"/>
    <lineage>
        <taxon>Eukaryota</taxon>
        <taxon>Viridiplantae</taxon>
        <taxon>Streptophyta</taxon>
        <taxon>Embryophyta</taxon>
        <taxon>Tracheophyta</taxon>
        <taxon>Spermatophyta</taxon>
        <taxon>Magnoliopsida</taxon>
        <taxon>eudicotyledons</taxon>
        <taxon>Gunneridae</taxon>
        <taxon>Pentapetalae</taxon>
        <taxon>rosids</taxon>
        <taxon>malvids</taxon>
        <taxon>Brassicales</taxon>
        <taxon>Brassicaceae</taxon>
        <taxon>Arabideae</taxon>
        <taxon>Arabis</taxon>
    </lineage>
</organism>
<comment type="caution">
    <text evidence="1">The sequence shown here is derived from an EMBL/GenBank/DDBJ whole genome shotgun (WGS) entry which is preliminary data.</text>
</comment>
<dbReference type="Proteomes" id="UP000489600">
    <property type="component" value="Unassembled WGS sequence"/>
</dbReference>
<accession>A0A565CNB3</accession>
<name>A0A565CNB3_9BRAS</name>
<evidence type="ECO:0000313" key="2">
    <source>
        <dbReference type="Proteomes" id="UP000489600"/>
    </source>
</evidence>
<sequence>MTTRSPVGGSLPSVATEMKPEDEMGVRWRLFSGDYGYTAAAGEKLCIVEPGPADLRRYRRKR</sequence>
<proteinExistence type="predicted"/>